<dbReference type="Proteomes" id="UP001341281">
    <property type="component" value="Chromosome 03"/>
</dbReference>
<proteinExistence type="predicted"/>
<reference evidence="2 3" key="1">
    <citation type="submission" date="2024-02" db="EMBL/GenBank/DDBJ databases">
        <title>High-quality chromosome-scale genome assembly of Pensacola bahiagrass (Paspalum notatum Flugge var. saurae).</title>
        <authorList>
            <person name="Vega J.M."/>
            <person name="Podio M."/>
            <person name="Orjuela J."/>
            <person name="Siena L.A."/>
            <person name="Pessino S.C."/>
            <person name="Combes M.C."/>
            <person name="Mariac C."/>
            <person name="Albertini E."/>
            <person name="Pupilli F."/>
            <person name="Ortiz J.P.A."/>
            <person name="Leblanc O."/>
        </authorList>
    </citation>
    <scope>NUCLEOTIDE SEQUENCE [LARGE SCALE GENOMIC DNA]</scope>
    <source>
        <strain evidence="2">R1</strain>
        <tissue evidence="2">Leaf</tissue>
    </source>
</reference>
<sequence length="97" mass="9850">MSHLLFNPFGLSSAQTTTASRQEVDDRAPPPPSSPAVSRLGAALSLPSLLQLSAALSLPSLLQPGAALSHALPQPGPHPAWCSSAVVALVPRRAPSG</sequence>
<gene>
    <name evidence="2" type="ORF">U9M48_013952</name>
</gene>
<evidence type="ECO:0000313" key="3">
    <source>
        <dbReference type="Proteomes" id="UP001341281"/>
    </source>
</evidence>
<protein>
    <submittedName>
        <fullName evidence="2">Uncharacterized protein</fullName>
    </submittedName>
</protein>
<keyword evidence="3" id="KW-1185">Reference proteome</keyword>
<evidence type="ECO:0000313" key="2">
    <source>
        <dbReference type="EMBL" id="WVZ64442.1"/>
    </source>
</evidence>
<feature type="compositionally biased region" description="Polar residues" evidence="1">
    <location>
        <begin position="10"/>
        <end position="21"/>
    </location>
</feature>
<evidence type="ECO:0000256" key="1">
    <source>
        <dbReference type="SAM" id="MobiDB-lite"/>
    </source>
</evidence>
<organism evidence="2 3">
    <name type="scientific">Paspalum notatum var. saurae</name>
    <dbReference type="NCBI Taxonomy" id="547442"/>
    <lineage>
        <taxon>Eukaryota</taxon>
        <taxon>Viridiplantae</taxon>
        <taxon>Streptophyta</taxon>
        <taxon>Embryophyta</taxon>
        <taxon>Tracheophyta</taxon>
        <taxon>Spermatophyta</taxon>
        <taxon>Magnoliopsida</taxon>
        <taxon>Liliopsida</taxon>
        <taxon>Poales</taxon>
        <taxon>Poaceae</taxon>
        <taxon>PACMAD clade</taxon>
        <taxon>Panicoideae</taxon>
        <taxon>Andropogonodae</taxon>
        <taxon>Paspaleae</taxon>
        <taxon>Paspalinae</taxon>
        <taxon>Paspalum</taxon>
    </lineage>
</organism>
<dbReference type="EMBL" id="CP144747">
    <property type="protein sequence ID" value="WVZ64442.1"/>
    <property type="molecule type" value="Genomic_DNA"/>
</dbReference>
<accession>A0AAQ3T378</accession>
<feature type="region of interest" description="Disordered" evidence="1">
    <location>
        <begin position="1"/>
        <end position="39"/>
    </location>
</feature>
<dbReference type="AlphaFoldDB" id="A0AAQ3T378"/>
<name>A0AAQ3T378_PASNO</name>